<reference evidence="8" key="1">
    <citation type="submission" date="2021-06" db="EMBL/GenBank/DDBJ databases">
        <authorList>
            <person name="Gannon L."/>
            <person name="Redgwell R T."/>
            <person name="Michniewski S."/>
            <person name="Harrison D C."/>
            <person name="Millard A."/>
        </authorList>
    </citation>
    <scope>NUCLEOTIDE SEQUENCE</scope>
</reference>
<sequence length="254" mass="29083">MSKYKTDLKNEIDQGIEDYKNKKRMSKRKSGINKSEFDKCGVQLTPKQDQLYKGIKNNTLTVIHGPAGTSKTFTACYTALGLLANKKINKIIITKPIQESGEQLGHLPGTIEEKTEPFMKSYISNFIKIIGPNNVEWLTSLEEISVEPLAYMRGSTYDDCIMLLDECQNASMKQLMLWSTRLGKNSKMVMMGDTSQFDVRKRDSGFTDFINMVDGMNELLSFQFKNEDIVRNKFLIELTNRYDIYRSDSESNNN</sequence>
<keyword evidence="5" id="KW-0067">ATP-binding</keyword>
<evidence type="ECO:0000256" key="1">
    <source>
        <dbReference type="ARBA" id="ARBA00004496"/>
    </source>
</evidence>
<dbReference type="EMBL" id="OU342829">
    <property type="protein sequence ID" value="CAG7579732.1"/>
    <property type="molecule type" value="Genomic_DNA"/>
</dbReference>
<protein>
    <recommendedName>
        <fullName evidence="6">PhoH-like protein</fullName>
    </recommendedName>
</protein>
<dbReference type="GO" id="GO:0005524">
    <property type="term" value="F:ATP binding"/>
    <property type="evidence" value="ECO:0007669"/>
    <property type="project" value="UniProtKB-KW"/>
</dbReference>
<feature type="domain" description="PhoH-like protein" evidence="7">
    <location>
        <begin position="44"/>
        <end position="242"/>
    </location>
</feature>
<evidence type="ECO:0000313" key="8">
    <source>
        <dbReference type="EMBL" id="CAG7579732.1"/>
    </source>
</evidence>
<evidence type="ECO:0000256" key="6">
    <source>
        <dbReference type="ARBA" id="ARBA00039970"/>
    </source>
</evidence>
<evidence type="ECO:0000256" key="3">
    <source>
        <dbReference type="ARBA" id="ARBA00022490"/>
    </source>
</evidence>
<keyword evidence="4" id="KW-0547">Nucleotide-binding</keyword>
<gene>
    <name evidence="8" type="ORF">SLAVMIC_00064</name>
</gene>
<evidence type="ECO:0000256" key="2">
    <source>
        <dbReference type="ARBA" id="ARBA00010393"/>
    </source>
</evidence>
<comment type="similarity">
    <text evidence="2">Belongs to the PhoH family.</text>
</comment>
<dbReference type="Gene3D" id="3.40.50.300">
    <property type="entry name" value="P-loop containing nucleotide triphosphate hydrolases"/>
    <property type="match status" value="1"/>
</dbReference>
<comment type="subcellular location">
    <subcellularLocation>
        <location evidence="1">Cytoplasm</location>
    </subcellularLocation>
</comment>
<evidence type="ECO:0000256" key="4">
    <source>
        <dbReference type="ARBA" id="ARBA00022741"/>
    </source>
</evidence>
<dbReference type="InterPro" id="IPR027417">
    <property type="entry name" value="P-loop_NTPase"/>
</dbReference>
<dbReference type="PANTHER" id="PTHR30473:SF1">
    <property type="entry name" value="PHOH-LIKE PROTEIN"/>
    <property type="match status" value="1"/>
</dbReference>
<dbReference type="InterPro" id="IPR051451">
    <property type="entry name" value="PhoH2-like"/>
</dbReference>
<name>A0A8D9C9C3_9VIRU</name>
<evidence type="ECO:0000259" key="7">
    <source>
        <dbReference type="Pfam" id="PF02562"/>
    </source>
</evidence>
<organism evidence="8">
    <name type="scientific">uncultured marine phage</name>
    <dbReference type="NCBI Taxonomy" id="707152"/>
    <lineage>
        <taxon>Viruses</taxon>
        <taxon>environmental samples</taxon>
    </lineage>
</organism>
<dbReference type="Pfam" id="PF02562">
    <property type="entry name" value="PhoH"/>
    <property type="match status" value="1"/>
</dbReference>
<dbReference type="InterPro" id="IPR003714">
    <property type="entry name" value="PhoH"/>
</dbReference>
<dbReference type="SUPFAM" id="SSF52540">
    <property type="entry name" value="P-loop containing nucleoside triphosphate hydrolases"/>
    <property type="match status" value="1"/>
</dbReference>
<dbReference type="PANTHER" id="PTHR30473">
    <property type="entry name" value="PROTEIN PHOH"/>
    <property type="match status" value="1"/>
</dbReference>
<proteinExistence type="inferred from homology"/>
<keyword evidence="3" id="KW-0963">Cytoplasm</keyword>
<evidence type="ECO:0000256" key="5">
    <source>
        <dbReference type="ARBA" id="ARBA00022840"/>
    </source>
</evidence>
<accession>A0A8D9C9C3</accession>